<dbReference type="RefSeq" id="WP_028727518.1">
    <property type="nucleotide sequence ID" value="NZ_AUAE01000014.1"/>
</dbReference>
<dbReference type="InterPro" id="IPR018060">
    <property type="entry name" value="HTH_AraC"/>
</dbReference>
<proteinExistence type="predicted"/>
<dbReference type="SMART" id="SM00342">
    <property type="entry name" value="HTH_ARAC"/>
    <property type="match status" value="1"/>
</dbReference>
<feature type="domain" description="HTH araC/xylS-type" evidence="1">
    <location>
        <begin position="43"/>
        <end position="142"/>
    </location>
</feature>
<reference evidence="2 3" key="1">
    <citation type="submission" date="2013-04" db="EMBL/GenBank/DDBJ databases">
        <title>The Genome Sequence of Parabacteroides gordonii DSM 23371.</title>
        <authorList>
            <consortium name="The Broad Institute Genomics Platform"/>
            <person name="Earl A."/>
            <person name="Ward D."/>
            <person name="Feldgarden M."/>
            <person name="Gevers D."/>
            <person name="Martens E."/>
            <person name="Sakamoto M."/>
            <person name="Benno Y."/>
            <person name="Suzuki N."/>
            <person name="Matsunaga N."/>
            <person name="Koshihara K."/>
            <person name="Seki M."/>
            <person name="Komiya H."/>
            <person name="Walker B."/>
            <person name="Young S."/>
            <person name="Zeng Q."/>
            <person name="Gargeya S."/>
            <person name="Fitzgerald M."/>
            <person name="Haas B."/>
            <person name="Abouelleil A."/>
            <person name="Allen A.W."/>
            <person name="Alvarado L."/>
            <person name="Arachchi H.M."/>
            <person name="Berlin A.M."/>
            <person name="Chapman S.B."/>
            <person name="Gainer-Dewar J."/>
            <person name="Goldberg J."/>
            <person name="Griggs A."/>
            <person name="Gujja S."/>
            <person name="Hansen M."/>
            <person name="Howarth C."/>
            <person name="Imamovic A."/>
            <person name="Ireland A."/>
            <person name="Larimer J."/>
            <person name="McCowan C."/>
            <person name="Murphy C."/>
            <person name="Pearson M."/>
            <person name="Poon T.W."/>
            <person name="Priest M."/>
            <person name="Roberts A."/>
            <person name="Saif S."/>
            <person name="Shea T."/>
            <person name="Sisk P."/>
            <person name="Sykes S."/>
            <person name="Wortman J."/>
            <person name="Nusbaum C."/>
            <person name="Birren B."/>
        </authorList>
    </citation>
    <scope>NUCLEOTIDE SEQUENCE [LARGE SCALE GENOMIC DNA]</scope>
    <source>
        <strain evidence="2 3">MS-1</strain>
    </source>
</reference>
<name>A0A0F5IJJ2_9BACT</name>
<evidence type="ECO:0000313" key="3">
    <source>
        <dbReference type="Proteomes" id="UP000033035"/>
    </source>
</evidence>
<protein>
    <recommendedName>
        <fullName evidence="1">HTH araC/xylS-type domain-containing protein</fullName>
    </recommendedName>
</protein>
<dbReference type="Gene3D" id="1.10.10.60">
    <property type="entry name" value="Homeodomain-like"/>
    <property type="match status" value="1"/>
</dbReference>
<dbReference type="GO" id="GO:0043565">
    <property type="term" value="F:sequence-specific DNA binding"/>
    <property type="evidence" value="ECO:0007669"/>
    <property type="project" value="InterPro"/>
</dbReference>
<gene>
    <name evidence="2" type="ORF">HMPREF1536_05379</name>
</gene>
<organism evidence="2 3">
    <name type="scientific">Parabacteroides gordonii MS-1 = DSM 23371</name>
    <dbReference type="NCBI Taxonomy" id="1203610"/>
    <lineage>
        <taxon>Bacteria</taxon>
        <taxon>Pseudomonadati</taxon>
        <taxon>Bacteroidota</taxon>
        <taxon>Bacteroidia</taxon>
        <taxon>Bacteroidales</taxon>
        <taxon>Tannerellaceae</taxon>
        <taxon>Parabacteroides</taxon>
    </lineage>
</organism>
<keyword evidence="3" id="KW-1185">Reference proteome</keyword>
<comment type="caution">
    <text evidence="2">The sequence shown here is derived from an EMBL/GenBank/DDBJ whole genome shotgun (WGS) entry which is preliminary data.</text>
</comment>
<dbReference type="PATRIC" id="fig|1203610.3.peg.5494"/>
<dbReference type="PROSITE" id="PS01124">
    <property type="entry name" value="HTH_ARAC_FAMILY_2"/>
    <property type="match status" value="1"/>
</dbReference>
<dbReference type="EMBL" id="AQHW01000031">
    <property type="protein sequence ID" value="KKB45739.1"/>
    <property type="molecule type" value="Genomic_DNA"/>
</dbReference>
<dbReference type="Proteomes" id="UP000033035">
    <property type="component" value="Unassembled WGS sequence"/>
</dbReference>
<dbReference type="AlphaFoldDB" id="A0A0F5IJJ2"/>
<sequence length="156" mass="18239">MKRKPQFTVQQLFVPPFTTMRRYHEDGTYEYVPLPDTRIHTGLDVFDEMISLMSRQVYSARQLAVRLGVKEPDLSDLVRIATGLCLSEFVAAWQLLMADELLRYTDLRMTEIARYCGMGKGVNFTNRIVRAHKCPPLTRRWELRQKNDLGRFKLPS</sequence>
<dbReference type="GO" id="GO:0003700">
    <property type="term" value="F:DNA-binding transcription factor activity"/>
    <property type="evidence" value="ECO:0007669"/>
    <property type="project" value="InterPro"/>
</dbReference>
<accession>A0A0F5IJJ2</accession>
<dbReference type="HOGENOM" id="CLU_099019_0_0_10"/>
<evidence type="ECO:0000313" key="2">
    <source>
        <dbReference type="EMBL" id="KKB45739.1"/>
    </source>
</evidence>
<evidence type="ECO:0000259" key="1">
    <source>
        <dbReference type="PROSITE" id="PS01124"/>
    </source>
</evidence>